<dbReference type="GO" id="GO:0005615">
    <property type="term" value="C:extracellular space"/>
    <property type="evidence" value="ECO:0007669"/>
    <property type="project" value="TreeGrafter"/>
</dbReference>
<reference evidence="4" key="1">
    <citation type="journal article" date="2012" name="Nature">
        <title>The oyster genome reveals stress adaptation and complexity of shell formation.</title>
        <authorList>
            <person name="Zhang G."/>
            <person name="Fang X."/>
            <person name="Guo X."/>
            <person name="Li L."/>
            <person name="Luo R."/>
            <person name="Xu F."/>
            <person name="Yang P."/>
            <person name="Zhang L."/>
            <person name="Wang X."/>
            <person name="Qi H."/>
            <person name="Xiong Z."/>
            <person name="Que H."/>
            <person name="Xie Y."/>
            <person name="Holland P.W."/>
            <person name="Paps J."/>
            <person name="Zhu Y."/>
            <person name="Wu F."/>
            <person name="Chen Y."/>
            <person name="Wang J."/>
            <person name="Peng C."/>
            <person name="Meng J."/>
            <person name="Yang L."/>
            <person name="Liu J."/>
            <person name="Wen B."/>
            <person name="Zhang N."/>
            <person name="Huang Z."/>
            <person name="Zhu Q."/>
            <person name="Feng Y."/>
            <person name="Mount A."/>
            <person name="Hedgecock D."/>
            <person name="Xu Z."/>
            <person name="Liu Y."/>
            <person name="Domazet-Loso T."/>
            <person name="Du Y."/>
            <person name="Sun X."/>
            <person name="Zhang S."/>
            <person name="Liu B."/>
            <person name="Cheng P."/>
            <person name="Jiang X."/>
            <person name="Li J."/>
            <person name="Fan D."/>
            <person name="Wang W."/>
            <person name="Fu W."/>
            <person name="Wang T."/>
            <person name="Wang B."/>
            <person name="Zhang J."/>
            <person name="Peng Z."/>
            <person name="Li Y."/>
            <person name="Li N."/>
            <person name="Wang J."/>
            <person name="Chen M."/>
            <person name="He Y."/>
            <person name="Tan F."/>
            <person name="Song X."/>
            <person name="Zheng Q."/>
            <person name="Huang R."/>
            <person name="Yang H."/>
            <person name="Du X."/>
            <person name="Chen L."/>
            <person name="Yang M."/>
            <person name="Gaffney P.M."/>
            <person name="Wang S."/>
            <person name="Luo L."/>
            <person name="She Z."/>
            <person name="Ming Y."/>
            <person name="Huang W."/>
            <person name="Zhang S."/>
            <person name="Huang B."/>
            <person name="Zhang Y."/>
            <person name="Qu T."/>
            <person name="Ni P."/>
            <person name="Miao G."/>
            <person name="Wang J."/>
            <person name="Wang Q."/>
            <person name="Steinberg C.E."/>
            <person name="Wang H."/>
            <person name="Li N."/>
            <person name="Qian L."/>
            <person name="Zhang G."/>
            <person name="Li Y."/>
            <person name="Yang H."/>
            <person name="Liu X."/>
            <person name="Wang J."/>
            <person name="Yin Y."/>
            <person name="Wang J."/>
        </authorList>
    </citation>
    <scope>NUCLEOTIDE SEQUENCE [LARGE SCALE GENOMIC DNA]</scope>
    <source>
        <strain evidence="4">05x7-T-G4-1.051#20</strain>
    </source>
</reference>
<dbReference type="PANTHER" id="PTHR22923:SF62">
    <property type="entry name" value="CVP18"/>
    <property type="match status" value="1"/>
</dbReference>
<dbReference type="AlphaFoldDB" id="K1QZ39"/>
<dbReference type="Gene3D" id="2.60.120.40">
    <property type="match status" value="1"/>
</dbReference>
<dbReference type="InParanoid" id="K1QZ39"/>
<dbReference type="Pfam" id="PF00386">
    <property type="entry name" value="C1q"/>
    <property type="match status" value="1"/>
</dbReference>
<organism evidence="4">
    <name type="scientific">Magallana gigas</name>
    <name type="common">Pacific oyster</name>
    <name type="synonym">Crassostrea gigas</name>
    <dbReference type="NCBI Taxonomy" id="29159"/>
    <lineage>
        <taxon>Eukaryota</taxon>
        <taxon>Metazoa</taxon>
        <taxon>Spiralia</taxon>
        <taxon>Lophotrochozoa</taxon>
        <taxon>Mollusca</taxon>
        <taxon>Bivalvia</taxon>
        <taxon>Autobranchia</taxon>
        <taxon>Pteriomorphia</taxon>
        <taxon>Ostreida</taxon>
        <taxon>Ostreoidea</taxon>
        <taxon>Ostreidae</taxon>
        <taxon>Magallana</taxon>
    </lineage>
</organism>
<accession>K1QZ39</accession>
<evidence type="ECO:0000256" key="2">
    <source>
        <dbReference type="ARBA" id="ARBA00022525"/>
    </source>
</evidence>
<proteinExistence type="predicted"/>
<dbReference type="SUPFAM" id="SSF49842">
    <property type="entry name" value="TNF-like"/>
    <property type="match status" value="1"/>
</dbReference>
<dbReference type="InterPro" id="IPR050822">
    <property type="entry name" value="Cerebellin_Synaptic_Org"/>
</dbReference>
<comment type="subcellular location">
    <subcellularLocation>
        <location evidence="1">Secreted</location>
    </subcellularLocation>
</comment>
<dbReference type="PROSITE" id="PS50871">
    <property type="entry name" value="C1Q"/>
    <property type="match status" value="1"/>
</dbReference>
<dbReference type="PANTHER" id="PTHR22923">
    <property type="entry name" value="CEREBELLIN-RELATED"/>
    <property type="match status" value="1"/>
</dbReference>
<protein>
    <submittedName>
        <fullName evidence="4">Complement C1q-like protein 4</fullName>
    </submittedName>
</protein>
<dbReference type="EMBL" id="JH818275">
    <property type="protein sequence ID" value="EKC26806.1"/>
    <property type="molecule type" value="Genomic_DNA"/>
</dbReference>
<dbReference type="SMART" id="SM00110">
    <property type="entry name" value="C1Q"/>
    <property type="match status" value="1"/>
</dbReference>
<gene>
    <name evidence="4" type="ORF">CGI_10011621</name>
</gene>
<evidence type="ECO:0000256" key="1">
    <source>
        <dbReference type="ARBA" id="ARBA00004613"/>
    </source>
</evidence>
<dbReference type="InterPro" id="IPR001073">
    <property type="entry name" value="C1q_dom"/>
</dbReference>
<evidence type="ECO:0000313" key="4">
    <source>
        <dbReference type="EMBL" id="EKC26806.1"/>
    </source>
</evidence>
<keyword evidence="2" id="KW-0964">Secreted</keyword>
<dbReference type="InterPro" id="IPR008983">
    <property type="entry name" value="Tumour_necrosis_fac-like_dom"/>
</dbReference>
<keyword evidence="3" id="KW-0732">Signal</keyword>
<name>K1QZ39_MAGGI</name>
<dbReference type="HOGENOM" id="CLU_001074_7_0_1"/>
<sequence>MAVGLPWFFFCLFALHGALGYSKINLEEKIENLEKKLELMYDIVTEITSENVDLKTRLKALEDLVTDGKHFENRQREPFRDSGNPNAAQMTFPLRTNSSNNQINKNIDERKVTESDIKNNISLERKRKDFVTILPSTSTPSVIAFHAYLSKDSSGPLGAHHILQFDVVPLNRGNGYNVFDGIFIVPATGTYVFTWSFMSEGHGRVDTQLMKNADIIGTRYADSLFSTVWDFATGTVVTEVNQGDHVYVRLGLASTRRVRSIPESRTTFSGWLLS</sequence>
<evidence type="ECO:0000256" key="3">
    <source>
        <dbReference type="ARBA" id="ARBA00022729"/>
    </source>
</evidence>
<dbReference type="PRINTS" id="PR00007">
    <property type="entry name" value="COMPLEMNTC1Q"/>
</dbReference>